<evidence type="ECO:0000256" key="1">
    <source>
        <dbReference type="ARBA" id="ARBA00023015"/>
    </source>
</evidence>
<dbReference type="GO" id="GO:0043565">
    <property type="term" value="F:sequence-specific DNA binding"/>
    <property type="evidence" value="ECO:0007669"/>
    <property type="project" value="InterPro"/>
</dbReference>
<gene>
    <name evidence="5" type="ORF">ATK74_0180</name>
</gene>
<keyword evidence="6" id="KW-1185">Reference proteome</keyword>
<keyword evidence="1" id="KW-0805">Transcription regulation</keyword>
<protein>
    <submittedName>
        <fullName evidence="5">Transcriptional regulator GlxA family with amidase domain</fullName>
    </submittedName>
</protein>
<dbReference type="Pfam" id="PF01965">
    <property type="entry name" value="DJ-1_PfpI"/>
    <property type="match status" value="1"/>
</dbReference>
<organism evidence="5 6">
    <name type="scientific">Propionicimonas paludicola</name>
    <dbReference type="NCBI Taxonomy" id="185243"/>
    <lineage>
        <taxon>Bacteria</taxon>
        <taxon>Bacillati</taxon>
        <taxon>Actinomycetota</taxon>
        <taxon>Actinomycetes</taxon>
        <taxon>Propionibacteriales</taxon>
        <taxon>Nocardioidaceae</taxon>
        <taxon>Propionicimonas</taxon>
    </lineage>
</organism>
<proteinExistence type="predicted"/>
<dbReference type="InterPro" id="IPR018060">
    <property type="entry name" value="HTH_AraC"/>
</dbReference>
<reference evidence="5 6" key="1">
    <citation type="submission" date="2017-10" db="EMBL/GenBank/DDBJ databases">
        <title>Sequencing the genomes of 1000 actinobacteria strains.</title>
        <authorList>
            <person name="Klenk H.-P."/>
        </authorList>
    </citation>
    <scope>NUCLEOTIDE SEQUENCE [LARGE SCALE GENOMIC DNA]</scope>
    <source>
        <strain evidence="5 6">DSM 15597</strain>
    </source>
</reference>
<evidence type="ECO:0000259" key="4">
    <source>
        <dbReference type="PROSITE" id="PS01124"/>
    </source>
</evidence>
<name>A0A2A9CPS2_9ACTN</name>
<dbReference type="SMART" id="SM00342">
    <property type="entry name" value="HTH_ARAC"/>
    <property type="match status" value="1"/>
</dbReference>
<keyword evidence="2" id="KW-0238">DNA-binding</keyword>
<evidence type="ECO:0000256" key="3">
    <source>
        <dbReference type="ARBA" id="ARBA00023163"/>
    </source>
</evidence>
<dbReference type="PANTHER" id="PTHR43130:SF3">
    <property type="entry name" value="HTH-TYPE TRANSCRIPTIONAL REGULATOR RV1931C"/>
    <property type="match status" value="1"/>
</dbReference>
<dbReference type="Gene3D" id="3.40.50.880">
    <property type="match status" value="1"/>
</dbReference>
<dbReference type="SUPFAM" id="SSF46689">
    <property type="entry name" value="Homeodomain-like"/>
    <property type="match status" value="2"/>
</dbReference>
<dbReference type="Gene3D" id="1.10.10.60">
    <property type="entry name" value="Homeodomain-like"/>
    <property type="match status" value="1"/>
</dbReference>
<dbReference type="InterPro" id="IPR009057">
    <property type="entry name" value="Homeodomain-like_sf"/>
</dbReference>
<evidence type="ECO:0000256" key="2">
    <source>
        <dbReference type="ARBA" id="ARBA00023125"/>
    </source>
</evidence>
<dbReference type="InterPro" id="IPR052158">
    <property type="entry name" value="INH-QAR"/>
</dbReference>
<dbReference type="CDD" id="cd03137">
    <property type="entry name" value="GATase1_AraC_1"/>
    <property type="match status" value="1"/>
</dbReference>
<dbReference type="GO" id="GO:0003700">
    <property type="term" value="F:DNA-binding transcription factor activity"/>
    <property type="evidence" value="ECO:0007669"/>
    <property type="project" value="InterPro"/>
</dbReference>
<evidence type="ECO:0000313" key="6">
    <source>
        <dbReference type="Proteomes" id="UP000226079"/>
    </source>
</evidence>
<dbReference type="RefSeq" id="WP_245840558.1">
    <property type="nucleotide sequence ID" value="NZ_PDJC01000001.1"/>
</dbReference>
<dbReference type="EMBL" id="PDJC01000001">
    <property type="protein sequence ID" value="PFG15660.1"/>
    <property type="molecule type" value="Genomic_DNA"/>
</dbReference>
<dbReference type="SUPFAM" id="SSF52317">
    <property type="entry name" value="Class I glutamine amidotransferase-like"/>
    <property type="match status" value="1"/>
</dbReference>
<dbReference type="PANTHER" id="PTHR43130">
    <property type="entry name" value="ARAC-FAMILY TRANSCRIPTIONAL REGULATOR"/>
    <property type="match status" value="1"/>
</dbReference>
<evidence type="ECO:0000313" key="5">
    <source>
        <dbReference type="EMBL" id="PFG15660.1"/>
    </source>
</evidence>
<dbReference type="InterPro" id="IPR029062">
    <property type="entry name" value="Class_I_gatase-like"/>
</dbReference>
<dbReference type="InterPro" id="IPR002818">
    <property type="entry name" value="DJ-1/PfpI"/>
</dbReference>
<dbReference type="PROSITE" id="PS00041">
    <property type="entry name" value="HTH_ARAC_FAMILY_1"/>
    <property type="match status" value="1"/>
</dbReference>
<feature type="domain" description="HTH araC/xylS-type" evidence="4">
    <location>
        <begin position="218"/>
        <end position="316"/>
    </location>
</feature>
<dbReference type="Pfam" id="PF12833">
    <property type="entry name" value="HTH_18"/>
    <property type="match status" value="1"/>
</dbReference>
<keyword evidence="3" id="KW-0804">Transcription</keyword>
<dbReference type="Proteomes" id="UP000226079">
    <property type="component" value="Unassembled WGS sequence"/>
</dbReference>
<dbReference type="AlphaFoldDB" id="A0A2A9CPS2"/>
<dbReference type="PROSITE" id="PS01124">
    <property type="entry name" value="HTH_ARAC_FAMILY_2"/>
    <property type="match status" value="1"/>
</dbReference>
<sequence length="318" mass="34461">MPLKTIAMIVTEPVAVFEFGVVVEVFGIDRQEEGVAGFELRICGQHPGRPLRAKASTPLSIIPSHGLDAVAGADLVVLVPATPDHGPYPAEVIETVQAAYAAGSTILSICSAAFLLGEAGLLDGRDCTTHWMYTEALQRRHPSARVDPRVLFVDTGQIITSAGTASGVDACLHLVRREYGAAMANKIARRMVVPPQRDGGQQQFLPAPVPECASEGLAELLDWVRTNLEQPHTVASLAGRANLSERSFARRFLAETGTTPHQWLTQQRVLAARELLESTDDPVERIASQVGFNSAVVLRDHFRRSVGVAPLAYRRRFC</sequence>
<accession>A0A2A9CPS2</accession>
<dbReference type="InterPro" id="IPR018062">
    <property type="entry name" value="HTH_AraC-typ_CS"/>
</dbReference>
<comment type="caution">
    <text evidence="5">The sequence shown here is derived from an EMBL/GenBank/DDBJ whole genome shotgun (WGS) entry which is preliminary data.</text>
</comment>